<dbReference type="InterPro" id="IPR002563">
    <property type="entry name" value="Flavin_Rdtase-like_dom"/>
</dbReference>
<evidence type="ECO:0000256" key="1">
    <source>
        <dbReference type="ARBA" id="ARBA00001917"/>
    </source>
</evidence>
<proteinExistence type="inferred from homology"/>
<dbReference type="SMART" id="SM00903">
    <property type="entry name" value="Flavin_Reduct"/>
    <property type="match status" value="1"/>
</dbReference>
<dbReference type="PANTHER" id="PTHR43567">
    <property type="entry name" value="FLAVOREDOXIN-RELATED-RELATED"/>
    <property type="match status" value="1"/>
</dbReference>
<accession>A0A7W4JPF4</accession>
<keyword evidence="2" id="KW-0285">Flavoprotein</keyword>
<dbReference type="SUPFAM" id="SSF50475">
    <property type="entry name" value="FMN-binding split barrel"/>
    <property type="match status" value="1"/>
</dbReference>
<protein>
    <submittedName>
        <fullName evidence="5">Flavin reductase family protein</fullName>
    </submittedName>
</protein>
<dbReference type="Proteomes" id="UP000555756">
    <property type="component" value="Unassembled WGS sequence"/>
</dbReference>
<dbReference type="GO" id="GO:0016646">
    <property type="term" value="F:oxidoreductase activity, acting on the CH-NH group of donors, NAD or NADP as acceptor"/>
    <property type="evidence" value="ECO:0007669"/>
    <property type="project" value="UniProtKB-ARBA"/>
</dbReference>
<dbReference type="PANTHER" id="PTHR43567:SF1">
    <property type="entry name" value="FLAVOREDOXIN"/>
    <property type="match status" value="1"/>
</dbReference>
<evidence type="ECO:0000256" key="2">
    <source>
        <dbReference type="ARBA" id="ARBA00022630"/>
    </source>
</evidence>
<dbReference type="Gene3D" id="2.30.110.10">
    <property type="entry name" value="Electron Transport, Fmn-binding Protein, Chain A"/>
    <property type="match status" value="1"/>
</dbReference>
<comment type="cofactor">
    <cofactor evidence="1">
        <name>FMN</name>
        <dbReference type="ChEBI" id="CHEBI:58210"/>
    </cofactor>
</comment>
<name>A0A7W4JPF4_9PROT</name>
<dbReference type="GO" id="GO:0010181">
    <property type="term" value="F:FMN binding"/>
    <property type="evidence" value="ECO:0007669"/>
    <property type="project" value="InterPro"/>
</dbReference>
<sequence>MKPYPAAKAYRLLEPGPVVLVTTRAATGRANIMTMGFHMMVQHDSPPLIGACIGPWDFSFAALHETGECVIAIPTVDLAATMVDIGNCSGRDVDKFARFRLTEAPARAVRAPLIAECLANIECRVADTALVDAYGLWILEAVQAWTDPDRKERRMLHHNGNGTFTVDGRVINLQERMVLWKQFQD</sequence>
<evidence type="ECO:0000259" key="4">
    <source>
        <dbReference type="SMART" id="SM00903"/>
    </source>
</evidence>
<comment type="similarity">
    <text evidence="3">Belongs to the flavoredoxin family.</text>
</comment>
<organism evidence="5 6">
    <name type="scientific">Gluconacetobacter azotocaptans</name>
    <dbReference type="NCBI Taxonomy" id="142834"/>
    <lineage>
        <taxon>Bacteria</taxon>
        <taxon>Pseudomonadati</taxon>
        <taxon>Pseudomonadota</taxon>
        <taxon>Alphaproteobacteria</taxon>
        <taxon>Acetobacterales</taxon>
        <taxon>Acetobacteraceae</taxon>
        <taxon>Gluconacetobacter</taxon>
    </lineage>
</organism>
<dbReference type="InterPro" id="IPR012349">
    <property type="entry name" value="Split_barrel_FMN-bd"/>
</dbReference>
<evidence type="ECO:0000313" key="5">
    <source>
        <dbReference type="EMBL" id="MBB2188479.1"/>
    </source>
</evidence>
<comment type="caution">
    <text evidence="5">The sequence shown here is derived from an EMBL/GenBank/DDBJ whole genome shotgun (WGS) entry which is preliminary data.</text>
</comment>
<dbReference type="InterPro" id="IPR052174">
    <property type="entry name" value="Flavoredoxin"/>
</dbReference>
<evidence type="ECO:0000256" key="3">
    <source>
        <dbReference type="ARBA" id="ARBA00038054"/>
    </source>
</evidence>
<gene>
    <name evidence="5" type="ORF">HLH34_00685</name>
</gene>
<dbReference type="AlphaFoldDB" id="A0A7W4JPF4"/>
<dbReference type="RefSeq" id="WP_183117661.1">
    <property type="nucleotide sequence ID" value="NZ_JABEQF010000001.1"/>
</dbReference>
<reference evidence="5 6" key="1">
    <citation type="submission" date="2020-04" db="EMBL/GenBank/DDBJ databases">
        <title>Description of novel Gluconacetobacter.</title>
        <authorList>
            <person name="Sombolestani A."/>
        </authorList>
    </citation>
    <scope>NUCLEOTIDE SEQUENCE [LARGE SCALE GENOMIC DNA]</scope>
    <source>
        <strain evidence="5 6">LMG 21311</strain>
    </source>
</reference>
<feature type="domain" description="Flavin reductase like" evidence="4">
    <location>
        <begin position="11"/>
        <end position="164"/>
    </location>
</feature>
<dbReference type="Pfam" id="PF01613">
    <property type="entry name" value="Flavin_Reduct"/>
    <property type="match status" value="1"/>
</dbReference>
<evidence type="ECO:0000313" key="6">
    <source>
        <dbReference type="Proteomes" id="UP000555756"/>
    </source>
</evidence>
<keyword evidence="6" id="KW-1185">Reference proteome</keyword>
<dbReference type="EMBL" id="JABEQF010000001">
    <property type="protein sequence ID" value="MBB2188479.1"/>
    <property type="molecule type" value="Genomic_DNA"/>
</dbReference>